<evidence type="ECO:0000256" key="7">
    <source>
        <dbReference type="ARBA" id="ARBA00023065"/>
    </source>
</evidence>
<dbReference type="NCBIfam" id="NF009290">
    <property type="entry name" value="PRK12650.1"/>
    <property type="match status" value="1"/>
</dbReference>
<feature type="transmembrane region" description="Helical" evidence="11">
    <location>
        <begin position="293"/>
        <end position="311"/>
    </location>
</feature>
<dbReference type="InterPro" id="IPR025383">
    <property type="entry name" value="MrpA_C/MbhD"/>
</dbReference>
<dbReference type="KEGG" id="nav:JQS30_01900"/>
<dbReference type="Pfam" id="PF04039">
    <property type="entry name" value="MnhB"/>
    <property type="match status" value="1"/>
</dbReference>
<feature type="transmembrane region" description="Helical" evidence="11">
    <location>
        <begin position="873"/>
        <end position="900"/>
    </location>
</feature>
<dbReference type="InterPro" id="IPR001516">
    <property type="entry name" value="Proton_antipo_N"/>
</dbReference>
<feature type="transmembrane region" description="Helical" evidence="11">
    <location>
        <begin position="68"/>
        <end position="94"/>
    </location>
</feature>
<dbReference type="Pfam" id="PF00662">
    <property type="entry name" value="Proton_antipo_N"/>
    <property type="match status" value="1"/>
</dbReference>
<keyword evidence="8 11" id="KW-0472">Membrane</keyword>
<dbReference type="RefSeq" id="WP_213171717.1">
    <property type="nucleotide sequence ID" value="NZ_CP070496.1"/>
</dbReference>
<evidence type="ECO:0000259" key="16">
    <source>
        <dbReference type="Pfam" id="PF20501"/>
    </source>
</evidence>
<evidence type="ECO:0000259" key="12">
    <source>
        <dbReference type="Pfam" id="PF00361"/>
    </source>
</evidence>
<keyword evidence="7" id="KW-0406">Ion transport</keyword>
<feature type="transmembrane region" description="Helical" evidence="11">
    <location>
        <begin position="733"/>
        <end position="751"/>
    </location>
</feature>
<dbReference type="PRINTS" id="PR01434">
    <property type="entry name" value="NADHDHGNASE5"/>
</dbReference>
<feature type="transmembrane region" description="Helical" evidence="11">
    <location>
        <begin position="443"/>
        <end position="466"/>
    </location>
</feature>
<dbReference type="Pfam" id="PF20501">
    <property type="entry name" value="MbhE"/>
    <property type="match status" value="1"/>
</dbReference>
<dbReference type="InterPro" id="IPR001750">
    <property type="entry name" value="ND/Mrp_TM"/>
</dbReference>
<feature type="domain" description="NADH:quinone oxidoreductase/Mrp antiporter transmembrane" evidence="12">
    <location>
        <begin position="123"/>
        <end position="396"/>
    </location>
</feature>
<feature type="transmembrane region" description="Helical" evidence="11">
    <location>
        <begin position="154"/>
        <end position="178"/>
    </location>
</feature>
<feature type="transmembrane region" description="Helical" evidence="11">
    <location>
        <begin position="617"/>
        <end position="634"/>
    </location>
</feature>
<feature type="domain" description="Na+/H+ antiporter MnhB subunit-related protein" evidence="14">
    <location>
        <begin position="786"/>
        <end position="897"/>
    </location>
</feature>
<feature type="compositionally biased region" description="Basic and acidic residues" evidence="10">
    <location>
        <begin position="924"/>
        <end position="933"/>
    </location>
</feature>
<feature type="domain" description="MrpA C-terminal/MbhE" evidence="16">
    <location>
        <begin position="676"/>
        <end position="755"/>
    </location>
</feature>
<feature type="transmembrane region" description="Helical" evidence="11">
    <location>
        <begin position="486"/>
        <end position="511"/>
    </location>
</feature>
<feature type="transmembrane region" description="Helical" evidence="11">
    <location>
        <begin position="788"/>
        <end position="805"/>
    </location>
</feature>
<dbReference type="InterPro" id="IPR007182">
    <property type="entry name" value="MnhB"/>
</dbReference>
<evidence type="ECO:0000256" key="1">
    <source>
        <dbReference type="ARBA" id="ARBA00004651"/>
    </source>
</evidence>
<evidence type="ECO:0000256" key="3">
    <source>
        <dbReference type="ARBA" id="ARBA00022449"/>
    </source>
</evidence>
<accession>A0A895XRA8</accession>
<feature type="transmembrane region" description="Helical" evidence="11">
    <location>
        <begin position="263"/>
        <end position="284"/>
    </location>
</feature>
<dbReference type="Pfam" id="PF13244">
    <property type="entry name" value="MbhD"/>
    <property type="match status" value="1"/>
</dbReference>
<keyword evidence="2" id="KW-0813">Transport</keyword>
<gene>
    <name evidence="17" type="ORF">JQS30_01900</name>
</gene>
<dbReference type="InterPro" id="IPR050616">
    <property type="entry name" value="CPA3_Na-H_Antiporter_A"/>
</dbReference>
<dbReference type="GO" id="GO:0006811">
    <property type="term" value="P:monoatomic ion transport"/>
    <property type="evidence" value="ECO:0007669"/>
    <property type="project" value="UniProtKB-KW"/>
</dbReference>
<evidence type="ECO:0000256" key="4">
    <source>
        <dbReference type="ARBA" id="ARBA00022475"/>
    </source>
</evidence>
<evidence type="ECO:0000313" key="18">
    <source>
        <dbReference type="Proteomes" id="UP000662939"/>
    </source>
</evidence>
<organism evidence="17 18">
    <name type="scientific">Natronoglycomyces albus</name>
    <dbReference type="NCBI Taxonomy" id="2811108"/>
    <lineage>
        <taxon>Bacteria</taxon>
        <taxon>Bacillati</taxon>
        <taxon>Actinomycetota</taxon>
        <taxon>Actinomycetes</taxon>
        <taxon>Glycomycetales</taxon>
        <taxon>Glycomycetaceae</taxon>
        <taxon>Natronoglycomyces</taxon>
    </lineage>
</organism>
<feature type="transmembrane region" description="Helical" evidence="11">
    <location>
        <begin position="673"/>
        <end position="694"/>
    </location>
</feature>
<keyword evidence="5 9" id="KW-0812">Transmembrane</keyword>
<name>A0A895XRA8_9ACTN</name>
<evidence type="ECO:0000259" key="14">
    <source>
        <dbReference type="Pfam" id="PF04039"/>
    </source>
</evidence>
<feature type="transmembrane region" description="Helical" evidence="11">
    <location>
        <begin position="560"/>
        <end position="582"/>
    </location>
</feature>
<keyword evidence="6 11" id="KW-1133">Transmembrane helix</keyword>
<evidence type="ECO:0000256" key="8">
    <source>
        <dbReference type="ARBA" id="ARBA00023136"/>
    </source>
</evidence>
<feature type="transmembrane region" description="Helical" evidence="11">
    <location>
        <begin position="594"/>
        <end position="610"/>
    </location>
</feature>
<feature type="transmembrane region" description="Helical" evidence="11">
    <location>
        <begin position="362"/>
        <end position="381"/>
    </location>
</feature>
<feature type="transmembrane region" description="Helical" evidence="11">
    <location>
        <begin position="229"/>
        <end position="251"/>
    </location>
</feature>
<evidence type="ECO:0000256" key="5">
    <source>
        <dbReference type="ARBA" id="ARBA00022692"/>
    </source>
</evidence>
<keyword evidence="3" id="KW-0050">Antiport</keyword>
<feature type="domain" description="NADH-Ubiquinone oxidoreductase (complex I) chain 5 N-terminal" evidence="13">
    <location>
        <begin position="60"/>
        <end position="98"/>
    </location>
</feature>
<dbReference type="GO" id="GO:0005886">
    <property type="term" value="C:plasma membrane"/>
    <property type="evidence" value="ECO:0007669"/>
    <property type="project" value="UniProtKB-SubCell"/>
</dbReference>
<dbReference type="InterPro" id="IPR046806">
    <property type="entry name" value="MrpA_C/MbhE"/>
</dbReference>
<feature type="transmembrane region" description="Helical" evidence="11">
    <location>
        <begin position="106"/>
        <end position="133"/>
    </location>
</feature>
<proteinExistence type="predicted"/>
<comment type="subcellular location">
    <subcellularLocation>
        <location evidence="1">Cell membrane</location>
        <topology evidence="1">Multi-pass membrane protein</topology>
    </subcellularLocation>
    <subcellularLocation>
        <location evidence="9">Membrane</location>
        <topology evidence="9">Multi-pass membrane protein</topology>
    </subcellularLocation>
</comment>
<feature type="transmembrane region" description="Helical" evidence="11">
    <location>
        <begin position="198"/>
        <end position="217"/>
    </location>
</feature>
<reference evidence="17" key="1">
    <citation type="submission" date="2021-02" db="EMBL/GenBank/DDBJ databases">
        <title>Natronoglycomyces albus gen. nov., sp. nov, a haloalkaliphilic actinobacterium from a soda solonchak soil.</title>
        <authorList>
            <person name="Sorokin D.Y."/>
            <person name="Khijniak T.V."/>
            <person name="Zakharycheva A.P."/>
            <person name="Boueva O.V."/>
            <person name="Ariskina E.V."/>
            <person name="Hahnke R.L."/>
            <person name="Bunk B."/>
            <person name="Sproer C."/>
            <person name="Schumann P."/>
            <person name="Evtushenko L.I."/>
            <person name="Kublanov I.V."/>
        </authorList>
    </citation>
    <scope>NUCLEOTIDE SEQUENCE</scope>
    <source>
        <strain evidence="17">DSM 106290</strain>
    </source>
</reference>
<protein>
    <submittedName>
        <fullName evidence="17">DUF4040 family protein</fullName>
    </submittedName>
</protein>
<dbReference type="GO" id="GO:0015297">
    <property type="term" value="F:antiporter activity"/>
    <property type="evidence" value="ECO:0007669"/>
    <property type="project" value="UniProtKB-KW"/>
</dbReference>
<evidence type="ECO:0000256" key="6">
    <source>
        <dbReference type="ARBA" id="ARBA00022989"/>
    </source>
</evidence>
<feature type="domain" description="MrpA C-terminal/MbhD" evidence="15">
    <location>
        <begin position="599"/>
        <end position="663"/>
    </location>
</feature>
<feature type="transmembrane region" description="Helical" evidence="11">
    <location>
        <begin position="640"/>
        <end position="661"/>
    </location>
</feature>
<feature type="region of interest" description="Disordered" evidence="10">
    <location>
        <begin position="913"/>
        <end position="933"/>
    </location>
</feature>
<evidence type="ECO:0000256" key="10">
    <source>
        <dbReference type="SAM" id="MobiDB-lite"/>
    </source>
</evidence>
<sequence>MLLICVAATATLAAIAPFAGRYLGRNAGWPLAAGLLAIGVLLWTNADVSGTSGTTESLPWMPTLGIELAFKLDGLGLLFSLLVLIIGAAVLAYSARYLGPGPQGSFYGLMTLFAAAMLGLVLADDIIVLFVMWETTTLCSFFLIARSGPKAREPAIRTLLVTAGGGLSLLGAVVVMAVSVGTTNLSAILADPIWGSDMTFTVTVALLIILAAFTKSAQFPFHAWLPDAMAAATPVSAYLHAAAMVKAGIYLLMRFSGVLGDVAIWNILLISCGLLTAILGAVLAMRRWDLKELMAYSTVSQLGFLVAAIGIGTETALIAAAIHTLAHALFKSTLFMFVGIIDHQAGTRDIRQLSGLRHTMPISAITVSLAALSMAGVPPLLGFISKENLFAAFLEAPGAPWLGPIVGGLAMSAAILTFAYSGRIVFGAFGGPRSSSSASEASPAYLFPAVLPALAGLLLGLWPALAEPLTSAAASASTHLNLEAGLTLWHGVNAPLIMSVIVIATGVAMVAKRNSVDPLLNRGSLPFTALGVVDAARAGIITWGARVGDLTRSDSPARHLAIPTVSLVLIAIVGVITIGPLPEQVPGLSRPMDWGLVMIVLIGVIGAMTVRTRIGAVVVVGVVGFGVTLWYFVLGAADVALTQMLVEILTVVVMVLLLRRLPRKFHRPTKRRAVAAGIIALGAGVATTLGVLAMTGRRELSSAGEYFLREGEDVTGGTNVVNTILVDFRAFDTLGELTVLGIAGIAIAVLLHSRPMLPFVDEPIKVRADSPLIDPHDNAIFGRSLDRLLWPVMIIVSLWFLLRGHNSPGGGFISALIGGAGFAMAYITASSDRSAKVKAPYMALIGSGIIIATASGLLGYFDGSFLLPLHGYIFGIHLTTALVFDVGVYLAVIGVVLAALNLLGRSAPALVDPAPPDKATPTEARNDEKELTT</sequence>
<evidence type="ECO:0000256" key="11">
    <source>
        <dbReference type="SAM" id="Phobius"/>
    </source>
</evidence>
<dbReference type="Proteomes" id="UP000662939">
    <property type="component" value="Chromosome"/>
</dbReference>
<feature type="transmembrane region" description="Helical" evidence="11">
    <location>
        <begin position="841"/>
        <end position="861"/>
    </location>
</feature>
<keyword evidence="4" id="KW-1003">Cell membrane</keyword>
<dbReference type="Pfam" id="PF00361">
    <property type="entry name" value="Proton_antipo_M"/>
    <property type="match status" value="1"/>
</dbReference>
<evidence type="ECO:0000313" key="17">
    <source>
        <dbReference type="EMBL" id="QSB05705.1"/>
    </source>
</evidence>
<evidence type="ECO:0000256" key="9">
    <source>
        <dbReference type="RuleBase" id="RU000320"/>
    </source>
</evidence>
<dbReference type="PANTHER" id="PTHR43373">
    <property type="entry name" value="NA(+)/H(+) ANTIPORTER SUBUNIT"/>
    <property type="match status" value="1"/>
</dbReference>
<dbReference type="PANTHER" id="PTHR43373:SF1">
    <property type="entry name" value="NA(+)_H(+) ANTIPORTER SUBUNIT A"/>
    <property type="match status" value="1"/>
</dbReference>
<evidence type="ECO:0000256" key="2">
    <source>
        <dbReference type="ARBA" id="ARBA00022448"/>
    </source>
</evidence>
<feature type="transmembrane region" description="Helical" evidence="11">
    <location>
        <begin position="317"/>
        <end position="341"/>
    </location>
</feature>
<feature type="transmembrane region" description="Helical" evidence="11">
    <location>
        <begin position="811"/>
        <end position="829"/>
    </location>
</feature>
<keyword evidence="18" id="KW-1185">Reference proteome</keyword>
<evidence type="ECO:0000259" key="13">
    <source>
        <dbReference type="Pfam" id="PF00662"/>
    </source>
</evidence>
<evidence type="ECO:0000259" key="15">
    <source>
        <dbReference type="Pfam" id="PF13244"/>
    </source>
</evidence>
<dbReference type="AlphaFoldDB" id="A0A895XRA8"/>
<feature type="transmembrane region" description="Helical" evidence="11">
    <location>
        <begin position="401"/>
        <end position="422"/>
    </location>
</feature>
<dbReference type="EMBL" id="CP070496">
    <property type="protein sequence ID" value="QSB05705.1"/>
    <property type="molecule type" value="Genomic_DNA"/>
</dbReference>